<evidence type="ECO:0000313" key="1">
    <source>
        <dbReference type="EMBL" id="PNF29327.1"/>
    </source>
</evidence>
<evidence type="ECO:0000313" key="2">
    <source>
        <dbReference type="Proteomes" id="UP000235965"/>
    </source>
</evidence>
<dbReference type="Proteomes" id="UP000235965">
    <property type="component" value="Unassembled WGS sequence"/>
</dbReference>
<accession>A0A2J7QL74</accession>
<gene>
    <name evidence="1" type="ORF">B7P43_G07827</name>
</gene>
<dbReference type="AlphaFoldDB" id="A0A2J7QL74"/>
<keyword evidence="2" id="KW-1185">Reference proteome</keyword>
<dbReference type="InParanoid" id="A0A2J7QL74"/>
<reference evidence="1 2" key="1">
    <citation type="submission" date="2017-12" db="EMBL/GenBank/DDBJ databases">
        <title>Hemimetabolous genomes reveal molecular basis of termite eusociality.</title>
        <authorList>
            <person name="Harrison M.C."/>
            <person name="Jongepier E."/>
            <person name="Robertson H.M."/>
            <person name="Arning N."/>
            <person name="Bitard-Feildel T."/>
            <person name="Chao H."/>
            <person name="Childers C.P."/>
            <person name="Dinh H."/>
            <person name="Doddapaneni H."/>
            <person name="Dugan S."/>
            <person name="Gowin J."/>
            <person name="Greiner C."/>
            <person name="Han Y."/>
            <person name="Hu H."/>
            <person name="Hughes D.S.T."/>
            <person name="Huylmans A.-K."/>
            <person name="Kemena C."/>
            <person name="Kremer L.P.M."/>
            <person name="Lee S.L."/>
            <person name="Lopez-Ezquerra A."/>
            <person name="Mallet L."/>
            <person name="Monroy-Kuhn J.M."/>
            <person name="Moser A."/>
            <person name="Murali S.C."/>
            <person name="Muzny D.M."/>
            <person name="Otani S."/>
            <person name="Piulachs M.-D."/>
            <person name="Poelchau M."/>
            <person name="Qu J."/>
            <person name="Schaub F."/>
            <person name="Wada-Katsumata A."/>
            <person name="Worley K.C."/>
            <person name="Xie Q."/>
            <person name="Ylla G."/>
            <person name="Poulsen M."/>
            <person name="Gibbs R.A."/>
            <person name="Schal C."/>
            <person name="Richards S."/>
            <person name="Belles X."/>
            <person name="Korb J."/>
            <person name="Bornberg-Bauer E."/>
        </authorList>
    </citation>
    <scope>NUCLEOTIDE SEQUENCE [LARGE SCALE GENOMIC DNA]</scope>
    <source>
        <tissue evidence="1">Whole body</tissue>
    </source>
</reference>
<comment type="caution">
    <text evidence="1">The sequence shown here is derived from an EMBL/GenBank/DDBJ whole genome shotgun (WGS) entry which is preliminary data.</text>
</comment>
<proteinExistence type="predicted"/>
<dbReference type="EMBL" id="NEVH01013250">
    <property type="protein sequence ID" value="PNF29327.1"/>
    <property type="molecule type" value="Genomic_DNA"/>
</dbReference>
<organism evidence="1 2">
    <name type="scientific">Cryptotermes secundus</name>
    <dbReference type="NCBI Taxonomy" id="105785"/>
    <lineage>
        <taxon>Eukaryota</taxon>
        <taxon>Metazoa</taxon>
        <taxon>Ecdysozoa</taxon>
        <taxon>Arthropoda</taxon>
        <taxon>Hexapoda</taxon>
        <taxon>Insecta</taxon>
        <taxon>Pterygota</taxon>
        <taxon>Neoptera</taxon>
        <taxon>Polyneoptera</taxon>
        <taxon>Dictyoptera</taxon>
        <taxon>Blattodea</taxon>
        <taxon>Blattoidea</taxon>
        <taxon>Termitoidae</taxon>
        <taxon>Kalotermitidae</taxon>
        <taxon>Cryptotermitinae</taxon>
        <taxon>Cryptotermes</taxon>
    </lineage>
</organism>
<protein>
    <submittedName>
        <fullName evidence="1">Uncharacterized protein</fullName>
    </submittedName>
</protein>
<sequence length="49" mass="5475">MLNCARLIAMQRCCKHISAAANRCIAEQRLCRHNDYVTVEQAVVSACPI</sequence>
<name>A0A2J7QL74_9NEOP</name>